<reference evidence="1 2" key="1">
    <citation type="submission" date="2020-02" db="EMBL/GenBank/DDBJ databases">
        <authorList>
            <person name="Gao J."/>
            <person name="Sun J."/>
        </authorList>
    </citation>
    <scope>NUCLEOTIDE SEQUENCE [LARGE SCALE GENOMIC DNA]</scope>
    <source>
        <strain evidence="1 2">7124</strain>
    </source>
</reference>
<accession>A0A6M1PLP5</accession>
<dbReference type="AlphaFoldDB" id="A0A6M1PLP5"/>
<proteinExistence type="predicted"/>
<evidence type="ECO:0000313" key="2">
    <source>
        <dbReference type="Proteomes" id="UP000480151"/>
    </source>
</evidence>
<name>A0A6M1PLP5_9BACL</name>
<sequence length="127" mass="13726">MTTETKRDLHADLAICSAATSGGWYLNVANDEHCGAFYADDGSIVMDFGAAPNAYDQVCGDAPSPEDAVFIAEARTGWPHAIERAINAERWLLALVEALERGDIAQTRLSSGTDYVVYCAKKAVGRW</sequence>
<gene>
    <name evidence="1" type="ORF">G5B47_02410</name>
</gene>
<keyword evidence="2" id="KW-1185">Reference proteome</keyword>
<dbReference type="Proteomes" id="UP000480151">
    <property type="component" value="Unassembled WGS sequence"/>
</dbReference>
<organism evidence="1 2">
    <name type="scientific">Paenibacillus apii</name>
    <dbReference type="NCBI Taxonomy" id="1850370"/>
    <lineage>
        <taxon>Bacteria</taxon>
        <taxon>Bacillati</taxon>
        <taxon>Bacillota</taxon>
        <taxon>Bacilli</taxon>
        <taxon>Bacillales</taxon>
        <taxon>Paenibacillaceae</taxon>
        <taxon>Paenibacillus</taxon>
    </lineage>
</organism>
<protein>
    <submittedName>
        <fullName evidence="1">Uncharacterized protein</fullName>
    </submittedName>
</protein>
<dbReference type="RefSeq" id="WP_165093913.1">
    <property type="nucleotide sequence ID" value="NZ_JAAKGU010000001.1"/>
</dbReference>
<evidence type="ECO:0000313" key="1">
    <source>
        <dbReference type="EMBL" id="NGM81261.1"/>
    </source>
</evidence>
<comment type="caution">
    <text evidence="1">The sequence shown here is derived from an EMBL/GenBank/DDBJ whole genome shotgun (WGS) entry which is preliminary data.</text>
</comment>
<dbReference type="EMBL" id="JAAKGU010000001">
    <property type="protein sequence ID" value="NGM81261.1"/>
    <property type="molecule type" value="Genomic_DNA"/>
</dbReference>